<feature type="region of interest" description="Disordered" evidence="1">
    <location>
        <begin position="146"/>
        <end position="168"/>
    </location>
</feature>
<gene>
    <name evidence="2" type="ORF">FYJ51_00030</name>
</gene>
<protein>
    <submittedName>
        <fullName evidence="2">DUF177 domain-containing protein</fullName>
    </submittedName>
</protein>
<name>A0A7X2NQ15_9FIRM</name>
<dbReference type="InterPro" id="IPR003772">
    <property type="entry name" value="YceD"/>
</dbReference>
<dbReference type="Pfam" id="PF02620">
    <property type="entry name" value="YceD"/>
    <property type="match status" value="1"/>
</dbReference>
<sequence length="168" mass="19101">MKWTRSMLSGSSSEEIRFDEAVEIDPEVFASNSRINGVKDVRVSGTGLYQEASERFYVKMEIHGIMCLPDAVTGLEIECPFETEREQVFAFEDTDEDDVWVVKDEVIELLPVVIEEILSEVPLQVTEASPEDYPSGDGWRVISEEEFEKSQAEKGDPRLAKLRDYGKE</sequence>
<organism evidence="2 3">
    <name type="scientific">Stecheria intestinalis</name>
    <dbReference type="NCBI Taxonomy" id="2606630"/>
    <lineage>
        <taxon>Bacteria</taxon>
        <taxon>Bacillati</taxon>
        <taxon>Bacillota</taxon>
        <taxon>Erysipelotrichia</taxon>
        <taxon>Erysipelotrichales</taxon>
        <taxon>Erysipelotrichaceae</taxon>
        <taxon>Stecheria</taxon>
    </lineage>
</organism>
<dbReference type="AlphaFoldDB" id="A0A7X2NQ15"/>
<feature type="compositionally biased region" description="Basic and acidic residues" evidence="1">
    <location>
        <begin position="148"/>
        <end position="168"/>
    </location>
</feature>
<reference evidence="2 3" key="1">
    <citation type="submission" date="2019-08" db="EMBL/GenBank/DDBJ databases">
        <title>In-depth cultivation of the pig gut microbiome towards novel bacterial diversity and tailored functional studies.</title>
        <authorList>
            <person name="Wylensek D."/>
            <person name="Hitch T.C.A."/>
            <person name="Clavel T."/>
        </authorList>
    </citation>
    <scope>NUCLEOTIDE SEQUENCE [LARGE SCALE GENOMIC DNA]</scope>
    <source>
        <strain evidence="2 3">Oil+RF-744-GAM-WT-6</strain>
    </source>
</reference>
<evidence type="ECO:0000313" key="3">
    <source>
        <dbReference type="Proteomes" id="UP000461880"/>
    </source>
</evidence>
<evidence type="ECO:0000256" key="1">
    <source>
        <dbReference type="SAM" id="MobiDB-lite"/>
    </source>
</evidence>
<dbReference type="RefSeq" id="WP_135358182.1">
    <property type="nucleotide sequence ID" value="NZ_JAQXPC010000027.1"/>
</dbReference>
<dbReference type="EMBL" id="VUMN01000001">
    <property type="protein sequence ID" value="MSS57298.1"/>
    <property type="molecule type" value="Genomic_DNA"/>
</dbReference>
<dbReference type="Proteomes" id="UP000461880">
    <property type="component" value="Unassembled WGS sequence"/>
</dbReference>
<comment type="caution">
    <text evidence="2">The sequence shown here is derived from an EMBL/GenBank/DDBJ whole genome shotgun (WGS) entry which is preliminary data.</text>
</comment>
<evidence type="ECO:0000313" key="2">
    <source>
        <dbReference type="EMBL" id="MSS57298.1"/>
    </source>
</evidence>
<accession>A0A7X2NQ15</accession>
<proteinExistence type="predicted"/>
<keyword evidence="3" id="KW-1185">Reference proteome</keyword>